<dbReference type="SUPFAM" id="SSF52972">
    <property type="entry name" value="ITPase-like"/>
    <property type="match status" value="1"/>
</dbReference>
<keyword evidence="6 10" id="KW-0460">Magnesium</keyword>
<keyword evidence="3 10" id="KW-0479">Metal-binding</keyword>
<comment type="cofactor">
    <cofactor evidence="10">
        <name>Mg(2+)</name>
        <dbReference type="ChEBI" id="CHEBI:18420"/>
    </cofactor>
    <text evidence="10">Binds 1 Mg(2+) ion per subunit.</text>
</comment>
<evidence type="ECO:0000256" key="3">
    <source>
        <dbReference type="ARBA" id="ARBA00022723"/>
    </source>
</evidence>
<feature type="binding site" evidence="10">
    <location>
        <position position="71"/>
    </location>
    <ligand>
        <name>substrate</name>
    </ligand>
</feature>
<proteinExistence type="inferred from homology"/>
<dbReference type="PANTHER" id="PTHR11067">
    <property type="entry name" value="INOSINE TRIPHOSPHATE PYROPHOSPHATASE/HAM1 PROTEIN"/>
    <property type="match status" value="1"/>
</dbReference>
<evidence type="ECO:0000256" key="9">
    <source>
        <dbReference type="ARBA" id="ARBA00052017"/>
    </source>
</evidence>
<evidence type="ECO:0000313" key="13">
    <source>
        <dbReference type="Proteomes" id="UP000664654"/>
    </source>
</evidence>
<dbReference type="EC" id="3.6.1.66" evidence="10"/>
<comment type="caution">
    <text evidence="12">The sequence shown here is derived from an EMBL/GenBank/DDBJ whole genome shotgun (WGS) entry which is preliminary data.</text>
</comment>
<feature type="binding site" evidence="10">
    <location>
        <position position="70"/>
    </location>
    <ligand>
        <name>Mg(2+)</name>
        <dbReference type="ChEBI" id="CHEBI:18420"/>
    </ligand>
</feature>
<dbReference type="Proteomes" id="UP000664654">
    <property type="component" value="Unassembled WGS sequence"/>
</dbReference>
<reference evidence="12" key="1">
    <citation type="submission" date="2021-03" db="EMBL/GenBank/DDBJ databases">
        <title>novel species isolated from a fishpond in China.</title>
        <authorList>
            <person name="Lu H."/>
            <person name="Cai Z."/>
        </authorList>
    </citation>
    <scope>NUCLEOTIDE SEQUENCE</scope>
    <source>
        <strain evidence="12">JCM 30855</strain>
    </source>
</reference>
<dbReference type="InterPro" id="IPR002637">
    <property type="entry name" value="RdgB/HAM1"/>
</dbReference>
<name>A0A939DPD3_9ALTE</name>
<keyword evidence="5 10" id="KW-0378">Hydrolase</keyword>
<dbReference type="GO" id="GO:0035870">
    <property type="term" value="F:dITP diphosphatase activity"/>
    <property type="evidence" value="ECO:0007669"/>
    <property type="project" value="UniProtKB-UniRule"/>
</dbReference>
<sequence>MQQKWVMATGNPGKVRELARMLEPLNVDIRVQSEFGVSDAEETGTTFVENAIIKARHAARITGFPAIADDSGLAVDALGGAPGIYSARYAGVNASDQANVDKLLAALEGVEESKRTARFICVLVWMRHKDDPTPLICQGEWRGRIATQAAGNGGFGYDPVFWVPDQDCTSAELSAGVKNRLSHRAQALAQLLPKLQAALG</sequence>
<comment type="catalytic activity">
    <reaction evidence="10">
        <text>ITP + H2O = IMP + diphosphate + H(+)</text>
        <dbReference type="Rhea" id="RHEA:29399"/>
        <dbReference type="ChEBI" id="CHEBI:15377"/>
        <dbReference type="ChEBI" id="CHEBI:15378"/>
        <dbReference type="ChEBI" id="CHEBI:33019"/>
        <dbReference type="ChEBI" id="CHEBI:58053"/>
        <dbReference type="ChEBI" id="CHEBI:61402"/>
        <dbReference type="EC" id="3.6.1.66"/>
    </reaction>
</comment>
<evidence type="ECO:0000256" key="1">
    <source>
        <dbReference type="ARBA" id="ARBA00008023"/>
    </source>
</evidence>
<dbReference type="GO" id="GO:0009146">
    <property type="term" value="P:purine nucleoside triphosphate catabolic process"/>
    <property type="evidence" value="ECO:0007669"/>
    <property type="project" value="UniProtKB-UniRule"/>
</dbReference>
<keyword evidence="4 10" id="KW-0547">Nucleotide-binding</keyword>
<dbReference type="AlphaFoldDB" id="A0A939DPD3"/>
<feature type="active site" description="Proton acceptor" evidence="10">
    <location>
        <position position="70"/>
    </location>
</feature>
<dbReference type="GO" id="GO:0009117">
    <property type="term" value="P:nucleotide metabolic process"/>
    <property type="evidence" value="ECO:0007669"/>
    <property type="project" value="UniProtKB-KW"/>
</dbReference>
<evidence type="ECO:0000256" key="5">
    <source>
        <dbReference type="ARBA" id="ARBA00022801"/>
    </source>
</evidence>
<evidence type="ECO:0000256" key="7">
    <source>
        <dbReference type="ARBA" id="ARBA00023080"/>
    </source>
</evidence>
<keyword evidence="13" id="KW-1185">Reference proteome</keyword>
<dbReference type="HAMAP" id="MF_01405">
    <property type="entry name" value="Non_canon_purine_NTPase"/>
    <property type="match status" value="1"/>
</dbReference>
<dbReference type="InterPro" id="IPR020922">
    <property type="entry name" value="dITP/XTP_pyrophosphatase"/>
</dbReference>
<dbReference type="GO" id="GO:0005829">
    <property type="term" value="C:cytosol"/>
    <property type="evidence" value="ECO:0007669"/>
    <property type="project" value="TreeGrafter"/>
</dbReference>
<dbReference type="CDD" id="cd00515">
    <property type="entry name" value="HAM1"/>
    <property type="match status" value="1"/>
</dbReference>
<dbReference type="RefSeq" id="WP_206574612.1">
    <property type="nucleotide sequence ID" value="NZ_JAFKCV010000008.1"/>
</dbReference>
<feature type="binding site" evidence="10">
    <location>
        <position position="178"/>
    </location>
    <ligand>
        <name>substrate</name>
    </ligand>
</feature>
<dbReference type="GO" id="GO:0036222">
    <property type="term" value="F:XTP diphosphatase activity"/>
    <property type="evidence" value="ECO:0007669"/>
    <property type="project" value="UniProtKB-UniRule"/>
</dbReference>
<feature type="binding site" evidence="10">
    <location>
        <begin position="183"/>
        <end position="184"/>
    </location>
    <ligand>
        <name>substrate</name>
    </ligand>
</feature>
<dbReference type="GO" id="GO:0000166">
    <property type="term" value="F:nucleotide binding"/>
    <property type="evidence" value="ECO:0007669"/>
    <property type="project" value="UniProtKB-KW"/>
</dbReference>
<comment type="subunit">
    <text evidence="2 10">Homodimer.</text>
</comment>
<comment type="function">
    <text evidence="10">Pyrophosphatase that catalyzes the hydrolysis of nucleoside triphosphates to their monophosphate derivatives, with a high preference for the non-canonical purine nucleotides XTP (xanthosine triphosphate), dITP (deoxyinosine triphosphate) and ITP. Seems to function as a house-cleaning enzyme that removes non-canonical purine nucleotides from the nucleotide pool, thus preventing their incorporation into DNA/RNA and avoiding chromosomal lesions.</text>
</comment>
<dbReference type="Gene3D" id="3.90.950.10">
    <property type="match status" value="1"/>
</dbReference>
<gene>
    <name evidence="12" type="ORF">J0A66_14805</name>
</gene>
<evidence type="ECO:0000256" key="4">
    <source>
        <dbReference type="ARBA" id="ARBA00022741"/>
    </source>
</evidence>
<comment type="catalytic activity">
    <reaction evidence="9 10">
        <text>XTP + H2O = XMP + diphosphate + H(+)</text>
        <dbReference type="Rhea" id="RHEA:28610"/>
        <dbReference type="ChEBI" id="CHEBI:15377"/>
        <dbReference type="ChEBI" id="CHEBI:15378"/>
        <dbReference type="ChEBI" id="CHEBI:33019"/>
        <dbReference type="ChEBI" id="CHEBI:57464"/>
        <dbReference type="ChEBI" id="CHEBI:61314"/>
        <dbReference type="EC" id="3.6.1.66"/>
    </reaction>
</comment>
<dbReference type="EMBL" id="JAFKCV010000008">
    <property type="protein sequence ID" value="MBN7826503.1"/>
    <property type="molecule type" value="Genomic_DNA"/>
</dbReference>
<keyword evidence="7 10" id="KW-0546">Nucleotide metabolism</keyword>
<dbReference type="Pfam" id="PF01725">
    <property type="entry name" value="Ham1p_like"/>
    <property type="match status" value="1"/>
</dbReference>
<dbReference type="NCBIfam" id="TIGR00042">
    <property type="entry name" value="RdgB/HAM1 family non-canonical purine NTP pyrophosphatase"/>
    <property type="match status" value="1"/>
</dbReference>
<dbReference type="FunFam" id="3.90.950.10:FF:000001">
    <property type="entry name" value="dITP/XTP pyrophosphatase"/>
    <property type="match status" value="1"/>
</dbReference>
<dbReference type="GO" id="GO:0017111">
    <property type="term" value="F:ribonucleoside triphosphate phosphatase activity"/>
    <property type="evidence" value="ECO:0007669"/>
    <property type="project" value="InterPro"/>
</dbReference>
<feature type="binding site" evidence="10">
    <location>
        <begin position="155"/>
        <end position="158"/>
    </location>
    <ligand>
        <name>substrate</name>
    </ligand>
</feature>
<feature type="binding site" evidence="10">
    <location>
        <position position="41"/>
    </location>
    <ligand>
        <name>Mg(2+)</name>
        <dbReference type="ChEBI" id="CHEBI:18420"/>
    </ligand>
</feature>
<evidence type="ECO:0000256" key="6">
    <source>
        <dbReference type="ARBA" id="ARBA00022842"/>
    </source>
</evidence>
<dbReference type="NCBIfam" id="NF011397">
    <property type="entry name" value="PRK14822.1"/>
    <property type="match status" value="1"/>
</dbReference>
<accession>A0A939DPD3</accession>
<evidence type="ECO:0000313" key="12">
    <source>
        <dbReference type="EMBL" id="MBN7826503.1"/>
    </source>
</evidence>
<evidence type="ECO:0000256" key="8">
    <source>
        <dbReference type="ARBA" id="ARBA00051875"/>
    </source>
</evidence>
<comment type="similarity">
    <text evidence="1 10 11">Belongs to the HAM1 NTPase family.</text>
</comment>
<comment type="catalytic activity">
    <reaction evidence="8 10">
        <text>dITP + H2O = dIMP + diphosphate + H(+)</text>
        <dbReference type="Rhea" id="RHEA:28342"/>
        <dbReference type="ChEBI" id="CHEBI:15377"/>
        <dbReference type="ChEBI" id="CHEBI:15378"/>
        <dbReference type="ChEBI" id="CHEBI:33019"/>
        <dbReference type="ChEBI" id="CHEBI:61194"/>
        <dbReference type="ChEBI" id="CHEBI:61382"/>
        <dbReference type="EC" id="3.6.1.66"/>
    </reaction>
</comment>
<organism evidence="12 13">
    <name type="scientific">Bowmanella dokdonensis</name>
    <dbReference type="NCBI Taxonomy" id="751969"/>
    <lineage>
        <taxon>Bacteria</taxon>
        <taxon>Pseudomonadati</taxon>
        <taxon>Pseudomonadota</taxon>
        <taxon>Gammaproteobacteria</taxon>
        <taxon>Alteromonadales</taxon>
        <taxon>Alteromonadaceae</taxon>
        <taxon>Bowmanella</taxon>
    </lineage>
</organism>
<dbReference type="PANTHER" id="PTHR11067:SF9">
    <property type="entry name" value="INOSINE TRIPHOSPHATE PYROPHOSPHATASE"/>
    <property type="match status" value="1"/>
</dbReference>
<protein>
    <recommendedName>
        <fullName evidence="10">dITP/XTP pyrophosphatase</fullName>
        <ecNumber evidence="10">3.6.1.66</ecNumber>
    </recommendedName>
    <alternativeName>
        <fullName evidence="10">Non-canonical purine NTP pyrophosphatase</fullName>
    </alternativeName>
    <alternativeName>
        <fullName evidence="10">Non-standard purine NTP pyrophosphatase</fullName>
    </alternativeName>
    <alternativeName>
        <fullName evidence="10">Nucleoside-triphosphate diphosphatase</fullName>
    </alternativeName>
    <alternativeName>
        <fullName evidence="10">Nucleoside-triphosphate pyrophosphatase</fullName>
        <shortName evidence="10">NTPase</shortName>
    </alternativeName>
</protein>
<evidence type="ECO:0000256" key="11">
    <source>
        <dbReference type="RuleBase" id="RU003781"/>
    </source>
</evidence>
<dbReference type="GO" id="GO:0046872">
    <property type="term" value="F:metal ion binding"/>
    <property type="evidence" value="ECO:0007669"/>
    <property type="project" value="UniProtKB-KW"/>
</dbReference>
<dbReference type="InterPro" id="IPR029001">
    <property type="entry name" value="ITPase-like_fam"/>
</dbReference>
<feature type="binding site" evidence="10">
    <location>
        <begin position="9"/>
        <end position="14"/>
    </location>
    <ligand>
        <name>substrate</name>
    </ligand>
</feature>
<evidence type="ECO:0000256" key="10">
    <source>
        <dbReference type="HAMAP-Rule" id="MF_01405"/>
    </source>
</evidence>
<evidence type="ECO:0000256" key="2">
    <source>
        <dbReference type="ARBA" id="ARBA00011738"/>
    </source>
</evidence>
<dbReference type="GO" id="GO:0036220">
    <property type="term" value="F:ITP diphosphatase activity"/>
    <property type="evidence" value="ECO:0007669"/>
    <property type="project" value="UniProtKB-UniRule"/>
</dbReference>